<comment type="caution">
    <text evidence="1">The sequence shown here is derived from an EMBL/GenBank/DDBJ whole genome shotgun (WGS) entry which is preliminary data.</text>
</comment>
<protein>
    <submittedName>
        <fullName evidence="1">Uncharacterized protein</fullName>
    </submittedName>
</protein>
<name>A0ABD6E2Z8_9BILA</name>
<reference evidence="1 2" key="1">
    <citation type="submission" date="2024-08" db="EMBL/GenBank/DDBJ databases">
        <title>Gnathostoma spinigerum genome.</title>
        <authorList>
            <person name="Gonzalez-Bertolin B."/>
            <person name="Monzon S."/>
            <person name="Zaballos A."/>
            <person name="Jimenez P."/>
            <person name="Dekumyoy P."/>
            <person name="Varona S."/>
            <person name="Cuesta I."/>
            <person name="Sumanam S."/>
            <person name="Adisakwattana P."/>
            <person name="Gasser R.B."/>
            <person name="Hernandez-Gonzalez A."/>
            <person name="Young N.D."/>
            <person name="Perteguer M.J."/>
        </authorList>
    </citation>
    <scope>NUCLEOTIDE SEQUENCE [LARGE SCALE GENOMIC DNA]</scope>
    <source>
        <strain evidence="1">AL3</strain>
        <tissue evidence="1">Liver</tissue>
    </source>
</reference>
<keyword evidence="2" id="KW-1185">Reference proteome</keyword>
<sequence>MDGNSEEPILPRYWFRFKRLTYEECNTWSEFRELKNEEWNPKQAISNRQWSKIIPDYDVYPSSCHFSNEFSHQPLFCLLVIDVAKDSMPKVDELRALSTLLRGEPLFLAVVRNSNTFFCDTDHRPVCI</sequence>
<proteinExistence type="predicted"/>
<evidence type="ECO:0000313" key="1">
    <source>
        <dbReference type="EMBL" id="MFH4973551.1"/>
    </source>
</evidence>
<organism evidence="1 2">
    <name type="scientific">Gnathostoma spinigerum</name>
    <dbReference type="NCBI Taxonomy" id="75299"/>
    <lineage>
        <taxon>Eukaryota</taxon>
        <taxon>Metazoa</taxon>
        <taxon>Ecdysozoa</taxon>
        <taxon>Nematoda</taxon>
        <taxon>Chromadorea</taxon>
        <taxon>Rhabditida</taxon>
        <taxon>Spirurina</taxon>
        <taxon>Gnathostomatomorpha</taxon>
        <taxon>Gnathostomatoidea</taxon>
        <taxon>Gnathostomatidae</taxon>
        <taxon>Gnathostoma</taxon>
    </lineage>
</organism>
<dbReference type="Proteomes" id="UP001608902">
    <property type="component" value="Unassembled WGS sequence"/>
</dbReference>
<dbReference type="EMBL" id="JBGFUD010000069">
    <property type="protein sequence ID" value="MFH4973551.1"/>
    <property type="molecule type" value="Genomic_DNA"/>
</dbReference>
<accession>A0ABD6E2Z8</accession>
<evidence type="ECO:0000313" key="2">
    <source>
        <dbReference type="Proteomes" id="UP001608902"/>
    </source>
</evidence>
<dbReference type="AlphaFoldDB" id="A0ABD6E2Z8"/>
<gene>
    <name evidence="1" type="ORF">AB6A40_000260</name>
</gene>